<dbReference type="PANTHER" id="PTHR31476:SF10">
    <property type="entry name" value="OS04G0546100 PROTEIN"/>
    <property type="match status" value="1"/>
</dbReference>
<reference evidence="2 3" key="1">
    <citation type="journal article" date="2023" name="Life. Sci Alliance">
        <title>Evolutionary insights into 3D genome organization and epigenetic landscape of Vigna mungo.</title>
        <authorList>
            <person name="Junaid A."/>
            <person name="Singh B."/>
            <person name="Bhatia S."/>
        </authorList>
    </citation>
    <scope>NUCLEOTIDE SEQUENCE [LARGE SCALE GENOMIC DNA]</scope>
    <source>
        <strain evidence="2">Urdbean</strain>
    </source>
</reference>
<evidence type="ECO:0000313" key="2">
    <source>
        <dbReference type="EMBL" id="WVZ18928.1"/>
    </source>
</evidence>
<name>A0AAQ3P058_VIGMU</name>
<keyword evidence="3" id="KW-1185">Reference proteome</keyword>
<sequence>MVRSQNLATCPINADELSSCGSLLEGALGDSPSLPTPSSSCCSPFQDLNLEEADSCVTTAITSGVILLPASLPPVLDFPGQSALAFPVKFPRGYDAQKKVRTWMEEFQKLPYVSPYVDFSKIDPNSDLMEKHIVGVLHEN</sequence>
<protein>
    <recommendedName>
        <fullName evidence="1">PORR domain-containing protein</fullName>
    </recommendedName>
</protein>
<dbReference type="AlphaFoldDB" id="A0AAQ3P058"/>
<evidence type="ECO:0000259" key="1">
    <source>
        <dbReference type="Pfam" id="PF11955"/>
    </source>
</evidence>
<dbReference type="Proteomes" id="UP001374535">
    <property type="component" value="Chromosome 2"/>
</dbReference>
<dbReference type="InterPro" id="IPR045040">
    <property type="entry name" value="PORR_fam"/>
</dbReference>
<dbReference type="EMBL" id="CP144699">
    <property type="protein sequence ID" value="WVZ18928.1"/>
    <property type="molecule type" value="Genomic_DNA"/>
</dbReference>
<dbReference type="Pfam" id="PF11955">
    <property type="entry name" value="PORR"/>
    <property type="match status" value="1"/>
</dbReference>
<dbReference type="GO" id="GO:0003723">
    <property type="term" value="F:RNA binding"/>
    <property type="evidence" value="ECO:0007669"/>
    <property type="project" value="InterPro"/>
</dbReference>
<gene>
    <name evidence="2" type="ORF">V8G54_006250</name>
</gene>
<feature type="domain" description="PORR" evidence="1">
    <location>
        <begin position="80"/>
        <end position="139"/>
    </location>
</feature>
<dbReference type="InterPro" id="IPR021099">
    <property type="entry name" value="PORR_domain"/>
</dbReference>
<dbReference type="PANTHER" id="PTHR31476">
    <property type="entry name" value="PROTEIN WHAT'S THIS FACTOR 1 HOMOLOG, CHLOROPLASTIC"/>
    <property type="match status" value="1"/>
</dbReference>
<organism evidence="2 3">
    <name type="scientific">Vigna mungo</name>
    <name type="common">Black gram</name>
    <name type="synonym">Phaseolus mungo</name>
    <dbReference type="NCBI Taxonomy" id="3915"/>
    <lineage>
        <taxon>Eukaryota</taxon>
        <taxon>Viridiplantae</taxon>
        <taxon>Streptophyta</taxon>
        <taxon>Embryophyta</taxon>
        <taxon>Tracheophyta</taxon>
        <taxon>Spermatophyta</taxon>
        <taxon>Magnoliopsida</taxon>
        <taxon>eudicotyledons</taxon>
        <taxon>Gunneridae</taxon>
        <taxon>Pentapetalae</taxon>
        <taxon>rosids</taxon>
        <taxon>fabids</taxon>
        <taxon>Fabales</taxon>
        <taxon>Fabaceae</taxon>
        <taxon>Papilionoideae</taxon>
        <taxon>50 kb inversion clade</taxon>
        <taxon>NPAAA clade</taxon>
        <taxon>indigoferoid/millettioid clade</taxon>
        <taxon>Phaseoleae</taxon>
        <taxon>Vigna</taxon>
    </lineage>
</organism>
<proteinExistence type="predicted"/>
<evidence type="ECO:0000313" key="3">
    <source>
        <dbReference type="Proteomes" id="UP001374535"/>
    </source>
</evidence>
<accession>A0AAQ3P058</accession>